<name>A0A3M7SHM7_BRAPC</name>
<keyword evidence="2" id="KW-1185">Reference proteome</keyword>
<protein>
    <submittedName>
        <fullName evidence="1">Uncharacterized protein</fullName>
    </submittedName>
</protein>
<dbReference type="EMBL" id="REGN01001332">
    <property type="protein sequence ID" value="RNA35374.1"/>
    <property type="molecule type" value="Genomic_DNA"/>
</dbReference>
<gene>
    <name evidence="1" type="ORF">BpHYR1_019596</name>
</gene>
<sequence length="64" mass="7335">MLYELILDLVIELNVGYFLNSILEPIVDIELVKRFQILRNVSPPKTTLFSLKILISASLILQGY</sequence>
<comment type="caution">
    <text evidence="1">The sequence shown here is derived from an EMBL/GenBank/DDBJ whole genome shotgun (WGS) entry which is preliminary data.</text>
</comment>
<reference evidence="1 2" key="1">
    <citation type="journal article" date="2018" name="Sci. Rep.">
        <title>Genomic signatures of local adaptation to the degree of environmental predictability in rotifers.</title>
        <authorList>
            <person name="Franch-Gras L."/>
            <person name="Hahn C."/>
            <person name="Garcia-Roger E.M."/>
            <person name="Carmona M.J."/>
            <person name="Serra M."/>
            <person name="Gomez A."/>
        </authorList>
    </citation>
    <scope>NUCLEOTIDE SEQUENCE [LARGE SCALE GENOMIC DNA]</scope>
    <source>
        <strain evidence="1">HYR1</strain>
    </source>
</reference>
<accession>A0A3M7SHM7</accession>
<organism evidence="1 2">
    <name type="scientific">Brachionus plicatilis</name>
    <name type="common">Marine rotifer</name>
    <name type="synonym">Brachionus muelleri</name>
    <dbReference type="NCBI Taxonomy" id="10195"/>
    <lineage>
        <taxon>Eukaryota</taxon>
        <taxon>Metazoa</taxon>
        <taxon>Spiralia</taxon>
        <taxon>Gnathifera</taxon>
        <taxon>Rotifera</taxon>
        <taxon>Eurotatoria</taxon>
        <taxon>Monogononta</taxon>
        <taxon>Pseudotrocha</taxon>
        <taxon>Ploima</taxon>
        <taxon>Brachionidae</taxon>
        <taxon>Brachionus</taxon>
    </lineage>
</organism>
<proteinExistence type="predicted"/>
<dbReference type="Proteomes" id="UP000276133">
    <property type="component" value="Unassembled WGS sequence"/>
</dbReference>
<evidence type="ECO:0000313" key="2">
    <source>
        <dbReference type="Proteomes" id="UP000276133"/>
    </source>
</evidence>
<evidence type="ECO:0000313" key="1">
    <source>
        <dbReference type="EMBL" id="RNA35374.1"/>
    </source>
</evidence>
<dbReference type="AlphaFoldDB" id="A0A3M7SHM7"/>